<dbReference type="GO" id="GO:0005576">
    <property type="term" value="C:extracellular region"/>
    <property type="evidence" value="ECO:0007669"/>
    <property type="project" value="UniProtKB-SubCell"/>
</dbReference>
<feature type="domain" description="Plastocyanin-like" evidence="16">
    <location>
        <begin position="44"/>
        <end position="163"/>
    </location>
</feature>
<evidence type="ECO:0000256" key="11">
    <source>
        <dbReference type="ARBA" id="ARBA00023157"/>
    </source>
</evidence>
<dbReference type="PROSITE" id="PS00079">
    <property type="entry name" value="MULTICOPPER_OXIDASE1"/>
    <property type="match status" value="2"/>
</dbReference>
<keyword evidence="13" id="KW-0439">Lignin degradation</keyword>
<dbReference type="GO" id="GO:0005507">
    <property type="term" value="F:copper ion binding"/>
    <property type="evidence" value="ECO:0007669"/>
    <property type="project" value="InterPro"/>
</dbReference>
<dbReference type="PROSITE" id="PS00080">
    <property type="entry name" value="MULTICOPPER_OXIDASE2"/>
    <property type="match status" value="1"/>
</dbReference>
<dbReference type="FunFam" id="2.60.40.420:FF:000125">
    <property type="entry name" value="Laccase 2"/>
    <property type="match status" value="1"/>
</dbReference>
<evidence type="ECO:0000256" key="1">
    <source>
        <dbReference type="ARBA" id="ARBA00000349"/>
    </source>
</evidence>
<gene>
    <name evidence="17" type="primary">LCC2_6</name>
    <name evidence="17" type="ORF">EIP91_010314</name>
</gene>
<comment type="catalytic activity">
    <reaction evidence="1">
        <text>4 hydroquinone + O2 = 4 benzosemiquinone + 2 H2O</text>
        <dbReference type="Rhea" id="RHEA:11276"/>
        <dbReference type="ChEBI" id="CHEBI:15377"/>
        <dbReference type="ChEBI" id="CHEBI:15379"/>
        <dbReference type="ChEBI" id="CHEBI:17594"/>
        <dbReference type="ChEBI" id="CHEBI:17977"/>
        <dbReference type="EC" id="1.10.3.2"/>
    </reaction>
</comment>
<dbReference type="FunFam" id="2.60.40.420:FF:000045">
    <property type="entry name" value="Laccase 2"/>
    <property type="match status" value="1"/>
</dbReference>
<dbReference type="SMR" id="A0A4V2MUY6"/>
<dbReference type="AlphaFoldDB" id="A0A4V2MUY6"/>
<evidence type="ECO:0000256" key="12">
    <source>
        <dbReference type="ARBA" id="ARBA00023180"/>
    </source>
</evidence>
<accession>A0A4V2MUY6</accession>
<evidence type="ECO:0000256" key="3">
    <source>
        <dbReference type="ARBA" id="ARBA00004613"/>
    </source>
</evidence>
<protein>
    <recommendedName>
        <fullName evidence="5">laccase</fullName>
        <ecNumber evidence="5">1.10.3.2</ecNumber>
    </recommendedName>
</protein>
<evidence type="ECO:0000313" key="18">
    <source>
        <dbReference type="Proteomes" id="UP000292702"/>
    </source>
</evidence>
<keyword evidence="6" id="KW-0964">Secreted</keyword>
<dbReference type="InterPro" id="IPR008972">
    <property type="entry name" value="Cupredoxin"/>
</dbReference>
<comment type="cofactor">
    <cofactor evidence="2">
        <name>Cu cation</name>
        <dbReference type="ChEBI" id="CHEBI:23378"/>
    </cofactor>
</comment>
<comment type="caution">
    <text evidence="17">The sequence shown here is derived from an EMBL/GenBank/DDBJ whole genome shotgun (WGS) entry which is preliminary data.</text>
</comment>
<proteinExistence type="inferred from homology"/>
<dbReference type="PANTHER" id="PTHR11709">
    <property type="entry name" value="MULTI-COPPER OXIDASE"/>
    <property type="match status" value="1"/>
</dbReference>
<sequence>MAALERCLKGGRDKMASLKTFAALVALSVSAHAAVGPVTDLRITNAVVSPDGFSRPAVLAGGTFPGPVIKGNKGDNFQITVVNELTDPKMLTDTSIHWHGFFQKGTNWADGPAFVTQCPIISGNSFKYNFDAHDQTGTFWYHSHLSTQYCDGLRGAFVVYDPNDPHARLYDVDDESTVITLADWYHTLAQDENLAQPVVADATLINGLGRSFVNTTSSELSVINVQYGKRYRMRLVSTSCDPNYAFSIDNHDMTIIEVDSVNSQPHTVNQIQIFAGQRYSFVLNANQPVGNYWIRALPGGSNFNGGINSAILRYEGAPVEEPTSQPPTTFNKLVETDLHPLEDLGVPGKPVLGGADVPHVIKVGRADNRFNINGVSFEPPSAPVLLQILSGHKQAQELLPKGSIIPLPPNKAVELSFPGGGQHPFHLHGHNFAVVQSAGNSTQNYANPIWRDVVSIGNPGDNVTIRFNTDNPGPWFLHCHIDWHLEVGLAVVFAEDVPDTKYANPVPHAWDELCPAYNKAHNISTMH</sequence>
<dbReference type="CDD" id="cd13903">
    <property type="entry name" value="CuRO_3_Tv-LCC_like"/>
    <property type="match status" value="1"/>
</dbReference>
<evidence type="ECO:0000256" key="2">
    <source>
        <dbReference type="ARBA" id="ARBA00001935"/>
    </source>
</evidence>
<keyword evidence="10" id="KW-0186">Copper</keyword>
<dbReference type="InterPro" id="IPR045087">
    <property type="entry name" value="Cu-oxidase_fam"/>
</dbReference>
<keyword evidence="18" id="KW-1185">Reference proteome</keyword>
<evidence type="ECO:0000256" key="10">
    <source>
        <dbReference type="ARBA" id="ARBA00023008"/>
    </source>
</evidence>
<dbReference type="PANTHER" id="PTHR11709:SF511">
    <property type="entry name" value="LACCASE"/>
    <property type="match status" value="1"/>
</dbReference>
<comment type="similarity">
    <text evidence="4">Belongs to the multicopper oxidase family.</text>
</comment>
<dbReference type="Proteomes" id="UP000292702">
    <property type="component" value="Unassembled WGS sequence"/>
</dbReference>
<dbReference type="Pfam" id="PF07731">
    <property type="entry name" value="Cu-oxidase_2"/>
    <property type="match status" value="1"/>
</dbReference>
<dbReference type="InterPro" id="IPR001117">
    <property type="entry name" value="Cu-oxidase_2nd"/>
</dbReference>
<evidence type="ECO:0000256" key="6">
    <source>
        <dbReference type="ARBA" id="ARBA00022525"/>
    </source>
</evidence>
<dbReference type="EMBL" id="RWJN01000610">
    <property type="protein sequence ID" value="TCD60367.1"/>
    <property type="molecule type" value="Genomic_DNA"/>
</dbReference>
<keyword evidence="7" id="KW-0479">Metal-binding</keyword>
<reference evidence="17 18" key="1">
    <citation type="submission" date="2018-11" db="EMBL/GenBank/DDBJ databases">
        <title>Genome assembly of Steccherinum ochraceum LE-BIN_3174, the white-rot fungus of the Steccherinaceae family (The Residual Polyporoid clade, Polyporales, Basidiomycota).</title>
        <authorList>
            <person name="Fedorova T.V."/>
            <person name="Glazunova O.A."/>
            <person name="Landesman E.O."/>
            <person name="Moiseenko K.V."/>
            <person name="Psurtseva N.V."/>
            <person name="Savinova O.S."/>
            <person name="Shakhova N.V."/>
            <person name="Tyazhelova T.V."/>
            <person name="Vasina D.V."/>
        </authorList>
    </citation>
    <scope>NUCLEOTIDE SEQUENCE [LARGE SCALE GENOMIC DNA]</scope>
    <source>
        <strain evidence="17 18">LE-BIN_3174</strain>
    </source>
</reference>
<evidence type="ECO:0000256" key="9">
    <source>
        <dbReference type="ARBA" id="ARBA00023002"/>
    </source>
</evidence>
<evidence type="ECO:0000259" key="16">
    <source>
        <dbReference type="Pfam" id="PF07732"/>
    </source>
</evidence>
<comment type="subcellular location">
    <subcellularLocation>
        <location evidence="3">Secreted</location>
    </subcellularLocation>
</comment>
<keyword evidence="8" id="KW-0677">Repeat</keyword>
<name>A0A4V2MUY6_9APHY</name>
<evidence type="ECO:0000259" key="15">
    <source>
        <dbReference type="Pfam" id="PF07731"/>
    </source>
</evidence>
<dbReference type="OrthoDB" id="2121828at2759"/>
<dbReference type="Pfam" id="PF00394">
    <property type="entry name" value="Cu-oxidase"/>
    <property type="match status" value="1"/>
</dbReference>
<evidence type="ECO:0000256" key="7">
    <source>
        <dbReference type="ARBA" id="ARBA00022723"/>
    </source>
</evidence>
<feature type="domain" description="Plastocyanin-like" evidence="14">
    <location>
        <begin position="175"/>
        <end position="317"/>
    </location>
</feature>
<dbReference type="GO" id="GO:0052716">
    <property type="term" value="F:hydroquinone:oxygen oxidoreductase activity"/>
    <property type="evidence" value="ECO:0007669"/>
    <property type="project" value="UniProtKB-EC"/>
</dbReference>
<dbReference type="InterPro" id="IPR011707">
    <property type="entry name" value="Cu-oxidase-like_N"/>
</dbReference>
<dbReference type="Pfam" id="PF07732">
    <property type="entry name" value="Cu-oxidase_3"/>
    <property type="match status" value="1"/>
</dbReference>
<dbReference type="InterPro" id="IPR002355">
    <property type="entry name" value="Cu_oxidase_Cu_BS"/>
</dbReference>
<evidence type="ECO:0000259" key="14">
    <source>
        <dbReference type="Pfam" id="PF00394"/>
    </source>
</evidence>
<dbReference type="InterPro" id="IPR011706">
    <property type="entry name" value="Cu-oxidase_C"/>
</dbReference>
<keyword evidence="9" id="KW-0560">Oxidoreductase</keyword>
<keyword evidence="11" id="KW-1015">Disulfide bond</keyword>
<evidence type="ECO:0000256" key="5">
    <source>
        <dbReference type="ARBA" id="ARBA00012297"/>
    </source>
</evidence>
<organism evidence="17 18">
    <name type="scientific">Steccherinum ochraceum</name>
    <dbReference type="NCBI Taxonomy" id="92696"/>
    <lineage>
        <taxon>Eukaryota</taxon>
        <taxon>Fungi</taxon>
        <taxon>Dikarya</taxon>
        <taxon>Basidiomycota</taxon>
        <taxon>Agaricomycotina</taxon>
        <taxon>Agaricomycetes</taxon>
        <taxon>Polyporales</taxon>
        <taxon>Steccherinaceae</taxon>
        <taxon>Steccherinum</taxon>
    </lineage>
</organism>
<evidence type="ECO:0000256" key="4">
    <source>
        <dbReference type="ARBA" id="ARBA00010609"/>
    </source>
</evidence>
<evidence type="ECO:0000256" key="13">
    <source>
        <dbReference type="ARBA" id="ARBA00023185"/>
    </source>
</evidence>
<dbReference type="SUPFAM" id="SSF49503">
    <property type="entry name" value="Cupredoxins"/>
    <property type="match status" value="3"/>
</dbReference>
<dbReference type="GO" id="GO:0046274">
    <property type="term" value="P:lignin catabolic process"/>
    <property type="evidence" value="ECO:0007669"/>
    <property type="project" value="UniProtKB-KW"/>
</dbReference>
<feature type="domain" description="Plastocyanin-like" evidence="15">
    <location>
        <begin position="379"/>
        <end position="497"/>
    </location>
</feature>
<dbReference type="EC" id="1.10.3.2" evidence="5"/>
<evidence type="ECO:0000313" key="17">
    <source>
        <dbReference type="EMBL" id="TCD60367.1"/>
    </source>
</evidence>
<dbReference type="STRING" id="92696.A0A4V2MUY6"/>
<dbReference type="InterPro" id="IPR033138">
    <property type="entry name" value="Cu_oxidase_CS"/>
</dbReference>
<evidence type="ECO:0000256" key="8">
    <source>
        <dbReference type="ARBA" id="ARBA00022737"/>
    </source>
</evidence>
<dbReference type="Gene3D" id="2.60.40.420">
    <property type="entry name" value="Cupredoxins - blue copper proteins"/>
    <property type="match status" value="3"/>
</dbReference>
<dbReference type="CDD" id="cd13856">
    <property type="entry name" value="CuRO_1_Tv-LCC_like"/>
    <property type="match status" value="1"/>
</dbReference>
<keyword evidence="12" id="KW-0325">Glycoprotein</keyword>